<name>A0ACD1BCC0_9CLOT</name>
<sequence>MMLEVFDLINLKYIYIVITLVIIGVICVFKEFKVGIMASITGIIIISGVWGSLKLVEYLKSSMEREGINYSMLIENIKAVFMAIGIFVIITFIYCIIMFFKNSNRKRINKKRRKRRYF</sequence>
<protein>
    <submittedName>
        <fullName evidence="1">Uncharacterized protein</fullName>
    </submittedName>
</protein>
<reference evidence="1" key="1">
    <citation type="submission" date="2020-04" db="EMBL/GenBank/DDBJ databases">
        <title>A novel bacterium ('Candidatus Sarcina troglodytae' sp. nov.) linked to a protracted, uniformly lethal epizootic among sanctuary western chimpanzees (Pan troglodytes verus) in Sierra Leone.</title>
        <authorList>
            <person name="Owens L.A."/>
            <person name="Colitti B."/>
            <person name="Hirji I."/>
            <person name="Pizaro A."/>
            <person name="Jaffe J.E."/>
            <person name="Moittie S."/>
            <person name="Bishop-Lilly K.A."/>
            <person name="Estrella L.A."/>
            <person name="Voegtly L.J."/>
            <person name="Kuhn J.H."/>
            <person name="Suen G."/>
            <person name="Deblois C.L."/>
            <person name="Dunn C."/>
            <person name="Juan-Salles C."/>
            <person name="Goldberg T.L."/>
        </authorList>
    </citation>
    <scope>NUCLEOTIDE SEQUENCE</scope>
    <source>
        <strain evidence="1">JB2</strain>
    </source>
</reference>
<evidence type="ECO:0000313" key="1">
    <source>
        <dbReference type="EMBL" id="QPJ85109.1"/>
    </source>
</evidence>
<dbReference type="Proteomes" id="UP000594603">
    <property type="component" value="Chromosome"/>
</dbReference>
<accession>A0ACD1BCC0</accession>
<keyword evidence="2" id="KW-1185">Reference proteome</keyword>
<evidence type="ECO:0000313" key="2">
    <source>
        <dbReference type="Proteomes" id="UP000594603"/>
    </source>
</evidence>
<organism evidence="1 2">
    <name type="scientific">Candidatus Sarcina troglodytae</name>
    <dbReference type="NCBI Taxonomy" id="2726954"/>
    <lineage>
        <taxon>Bacteria</taxon>
        <taxon>Bacillati</taxon>
        <taxon>Bacillota</taxon>
        <taxon>Clostridia</taxon>
        <taxon>Eubacteriales</taxon>
        <taxon>Clostridiaceae</taxon>
        <taxon>Sarcina</taxon>
    </lineage>
</organism>
<dbReference type="EMBL" id="CP051754">
    <property type="protein sequence ID" value="QPJ85109.1"/>
    <property type="molecule type" value="Genomic_DNA"/>
</dbReference>
<proteinExistence type="predicted"/>
<gene>
    <name evidence="1" type="ORF">HH195_03940</name>
</gene>